<reference evidence="1 2" key="2">
    <citation type="journal article" date="2022" name="Mol. Ecol. Resour.">
        <title>The genomes of chicory, endive, great burdock and yacon provide insights into Asteraceae paleo-polyploidization history and plant inulin production.</title>
        <authorList>
            <person name="Fan W."/>
            <person name="Wang S."/>
            <person name="Wang H."/>
            <person name="Wang A."/>
            <person name="Jiang F."/>
            <person name="Liu H."/>
            <person name="Zhao H."/>
            <person name="Xu D."/>
            <person name="Zhang Y."/>
        </authorList>
    </citation>
    <scope>NUCLEOTIDE SEQUENCE [LARGE SCALE GENOMIC DNA]</scope>
    <source>
        <strain evidence="2">cv. Yunnan</strain>
        <tissue evidence="1">Leaves</tissue>
    </source>
</reference>
<organism evidence="1 2">
    <name type="scientific">Smallanthus sonchifolius</name>
    <dbReference type="NCBI Taxonomy" id="185202"/>
    <lineage>
        <taxon>Eukaryota</taxon>
        <taxon>Viridiplantae</taxon>
        <taxon>Streptophyta</taxon>
        <taxon>Embryophyta</taxon>
        <taxon>Tracheophyta</taxon>
        <taxon>Spermatophyta</taxon>
        <taxon>Magnoliopsida</taxon>
        <taxon>eudicotyledons</taxon>
        <taxon>Gunneridae</taxon>
        <taxon>Pentapetalae</taxon>
        <taxon>asterids</taxon>
        <taxon>campanulids</taxon>
        <taxon>Asterales</taxon>
        <taxon>Asteraceae</taxon>
        <taxon>Asteroideae</taxon>
        <taxon>Heliantheae alliance</taxon>
        <taxon>Millerieae</taxon>
        <taxon>Smallanthus</taxon>
    </lineage>
</organism>
<protein>
    <submittedName>
        <fullName evidence="1">Uncharacterized protein</fullName>
    </submittedName>
</protein>
<comment type="caution">
    <text evidence="1">The sequence shown here is derived from an EMBL/GenBank/DDBJ whole genome shotgun (WGS) entry which is preliminary data.</text>
</comment>
<name>A0ACB8XXU4_9ASTR</name>
<gene>
    <name evidence="1" type="ORF">L1987_85331</name>
</gene>
<sequence>MGCPKRRVSALLLSRAPLLHDLLRHRVSAPLFQDLLQHTPFDLTLHCTYRAHDNIDEITAAFSFGFNPTGTKF</sequence>
<accession>A0ACB8XXU4</accession>
<proteinExistence type="predicted"/>
<evidence type="ECO:0000313" key="2">
    <source>
        <dbReference type="Proteomes" id="UP001056120"/>
    </source>
</evidence>
<reference evidence="2" key="1">
    <citation type="journal article" date="2022" name="Mol. Ecol. Resour.">
        <title>The genomes of chicory, endive, great burdock and yacon provide insights into Asteraceae palaeo-polyploidization history and plant inulin production.</title>
        <authorList>
            <person name="Fan W."/>
            <person name="Wang S."/>
            <person name="Wang H."/>
            <person name="Wang A."/>
            <person name="Jiang F."/>
            <person name="Liu H."/>
            <person name="Zhao H."/>
            <person name="Xu D."/>
            <person name="Zhang Y."/>
        </authorList>
    </citation>
    <scope>NUCLEOTIDE SEQUENCE [LARGE SCALE GENOMIC DNA]</scope>
    <source>
        <strain evidence="2">cv. Yunnan</strain>
    </source>
</reference>
<dbReference type="Proteomes" id="UP001056120">
    <property type="component" value="Linkage Group LG29"/>
</dbReference>
<evidence type="ECO:0000313" key="1">
    <source>
        <dbReference type="EMBL" id="KAI3675739.1"/>
    </source>
</evidence>
<dbReference type="EMBL" id="CM042046">
    <property type="protein sequence ID" value="KAI3675739.1"/>
    <property type="molecule type" value="Genomic_DNA"/>
</dbReference>
<keyword evidence="2" id="KW-1185">Reference proteome</keyword>